<proteinExistence type="predicted"/>
<sequence length="408" mass="41527">MQPSWYVAGGVLALGIGAGLFLGHGVASAAPDAGSAAQKSVTTPAAKSARQAGQPAAARSESHRPAARQAARSAPRSIEKITATTTVAPNVSVALPPMPVVSGASFSVSAGFMKPFATNFIAAGGDPADSARFFFGDLAVKSLDALAEENIPAPQVRLLMGNLAASGYFGGIWLRDNLHTTPTSTLAIPAPTVPFPALDLSPSAIGIRLFDAVSAGLTGAAASAPDWVVSAVAHVSVPVLLALYGYNRGYLQVVLEHPPAGVPSMQNTLTCSGFLACNSTAFPLELATRYDSALGKLDAPATPGWSEMSMWTSVLEGATSAGRFVWEGLAQAGFSPASYTALVQLSSAYLMVSKAAVLSSMTAYADGDAAIGRSSLRLQAGLWMWSGAYFAGLASGAAPGTIPKVVVV</sequence>
<dbReference type="Proteomes" id="UP000022835">
    <property type="component" value="Unassembled WGS sequence"/>
</dbReference>
<dbReference type="RefSeq" id="WP_036344861.1">
    <property type="nucleotide sequence ID" value="NZ_JALN02000001.1"/>
</dbReference>
<dbReference type="eggNOG" id="ENOG5031T0Q">
    <property type="taxonomic scope" value="Bacteria"/>
</dbReference>
<dbReference type="AlphaFoldDB" id="A0A064CTI4"/>
<protein>
    <submittedName>
        <fullName evidence="2">Uncharacterized protein</fullName>
    </submittedName>
</protein>
<reference evidence="2" key="1">
    <citation type="submission" date="2014-05" db="EMBL/GenBank/DDBJ databases">
        <title>Genome sequence of Mycobacterium aromaticivorans strain JS19b1T (= DSM 45407T).</title>
        <authorList>
            <person name="Kwak Y."/>
            <person name="Park G.-S."/>
            <person name="Li Q.X."/>
            <person name="Lee S.-E."/>
            <person name="Shin J.-H."/>
        </authorList>
    </citation>
    <scope>NUCLEOTIDE SEQUENCE [LARGE SCALE GENOMIC DNA]</scope>
    <source>
        <strain evidence="2">JS19b1</strain>
    </source>
</reference>
<evidence type="ECO:0000313" key="3">
    <source>
        <dbReference type="Proteomes" id="UP000022835"/>
    </source>
</evidence>
<dbReference type="OrthoDB" id="4684627at2"/>
<feature type="region of interest" description="Disordered" evidence="1">
    <location>
        <begin position="38"/>
        <end position="79"/>
    </location>
</feature>
<accession>A0A064CTI4</accession>
<keyword evidence="3" id="KW-1185">Reference proteome</keyword>
<evidence type="ECO:0000256" key="1">
    <source>
        <dbReference type="SAM" id="MobiDB-lite"/>
    </source>
</evidence>
<organism evidence="2 3">
    <name type="scientific">Mycolicibacterium aromaticivorans JS19b1 = JCM 16368</name>
    <dbReference type="NCBI Taxonomy" id="1440774"/>
    <lineage>
        <taxon>Bacteria</taxon>
        <taxon>Bacillati</taxon>
        <taxon>Actinomycetota</taxon>
        <taxon>Actinomycetes</taxon>
        <taxon>Mycobacteriales</taxon>
        <taxon>Mycobacteriaceae</taxon>
        <taxon>Mycolicibacterium</taxon>
    </lineage>
</organism>
<comment type="caution">
    <text evidence="2">The sequence shown here is derived from an EMBL/GenBank/DDBJ whole genome shotgun (WGS) entry which is preliminary data.</text>
</comment>
<name>A0A064CTI4_9MYCO</name>
<gene>
    <name evidence="2" type="ORF">Y900_024645</name>
</gene>
<evidence type="ECO:0000313" key="2">
    <source>
        <dbReference type="EMBL" id="KDF02029.1"/>
    </source>
</evidence>
<dbReference type="EMBL" id="JALN02000001">
    <property type="protein sequence ID" value="KDF02029.1"/>
    <property type="molecule type" value="Genomic_DNA"/>
</dbReference>
<feature type="compositionally biased region" description="Low complexity" evidence="1">
    <location>
        <begin position="67"/>
        <end position="76"/>
    </location>
</feature>